<feature type="compositionally biased region" description="Basic and acidic residues" evidence="1">
    <location>
        <begin position="53"/>
        <end position="73"/>
    </location>
</feature>
<evidence type="ECO:0000313" key="2">
    <source>
        <dbReference type="EMBL" id="KAJ2902890.1"/>
    </source>
</evidence>
<feature type="compositionally biased region" description="Polar residues" evidence="1">
    <location>
        <begin position="95"/>
        <end position="105"/>
    </location>
</feature>
<feature type="compositionally biased region" description="Low complexity" evidence="1">
    <location>
        <begin position="176"/>
        <end position="189"/>
    </location>
</feature>
<evidence type="ECO:0000256" key="1">
    <source>
        <dbReference type="SAM" id="MobiDB-lite"/>
    </source>
</evidence>
<organism evidence="2 3">
    <name type="scientific">Zalerion maritima</name>
    <dbReference type="NCBI Taxonomy" id="339359"/>
    <lineage>
        <taxon>Eukaryota</taxon>
        <taxon>Fungi</taxon>
        <taxon>Dikarya</taxon>
        <taxon>Ascomycota</taxon>
        <taxon>Pezizomycotina</taxon>
        <taxon>Sordariomycetes</taxon>
        <taxon>Lulworthiomycetidae</taxon>
        <taxon>Lulworthiales</taxon>
        <taxon>Lulworthiaceae</taxon>
        <taxon>Zalerion</taxon>
    </lineage>
</organism>
<proteinExistence type="predicted"/>
<evidence type="ECO:0000313" key="3">
    <source>
        <dbReference type="Proteomes" id="UP001201980"/>
    </source>
</evidence>
<sequence length="199" mass="21986">MPGTPPQTVFYPIWPFPVDDPKSWSPGVGPSCPESGPTFGHIHSWILDGSEDGDQKSSRASEKNQPTEDDSSHRAMSPEIINEFLPEEQEAPSKPNDTTTGSDVTARSHVPNLVMFDIIDNCFMPLKRGRAFYGPMMYRCRCPDPEHCDTVHLMLDNNQVEHRNWVVLGTPAPLPSESNASNANDGGSNTTESNASRQY</sequence>
<dbReference type="Proteomes" id="UP001201980">
    <property type="component" value="Unassembled WGS sequence"/>
</dbReference>
<gene>
    <name evidence="2" type="ORF">MKZ38_010701</name>
</gene>
<dbReference type="EMBL" id="JAKWBI020000097">
    <property type="protein sequence ID" value="KAJ2902890.1"/>
    <property type="molecule type" value="Genomic_DNA"/>
</dbReference>
<reference evidence="2" key="1">
    <citation type="submission" date="2022-07" db="EMBL/GenBank/DDBJ databases">
        <title>Draft genome sequence of Zalerion maritima ATCC 34329, a (micro)plastics degrading marine fungus.</title>
        <authorList>
            <person name="Paco A."/>
            <person name="Goncalves M.F.M."/>
            <person name="Rocha-Santos T.A.P."/>
            <person name="Alves A."/>
        </authorList>
    </citation>
    <scope>NUCLEOTIDE SEQUENCE</scope>
    <source>
        <strain evidence="2">ATCC 34329</strain>
    </source>
</reference>
<feature type="region of interest" description="Disordered" evidence="1">
    <location>
        <begin position="171"/>
        <end position="199"/>
    </location>
</feature>
<feature type="region of interest" description="Disordered" evidence="1">
    <location>
        <begin position="86"/>
        <end position="105"/>
    </location>
</feature>
<dbReference type="AlphaFoldDB" id="A0AAD5WSU3"/>
<feature type="region of interest" description="Disordered" evidence="1">
    <location>
        <begin position="20"/>
        <end position="76"/>
    </location>
</feature>
<comment type="caution">
    <text evidence="2">The sequence shown here is derived from an EMBL/GenBank/DDBJ whole genome shotgun (WGS) entry which is preliminary data.</text>
</comment>
<protein>
    <submittedName>
        <fullName evidence="2">Uncharacterized protein</fullName>
    </submittedName>
</protein>
<accession>A0AAD5WSU3</accession>
<name>A0AAD5WSU3_9PEZI</name>
<feature type="compositionally biased region" description="Polar residues" evidence="1">
    <location>
        <begin position="190"/>
        <end position="199"/>
    </location>
</feature>
<keyword evidence="3" id="KW-1185">Reference proteome</keyword>